<dbReference type="SFLD" id="SFLDS00003">
    <property type="entry name" value="Haloacid_Dehalogenase"/>
    <property type="match status" value="1"/>
</dbReference>
<dbReference type="PANTHER" id="PTHR10000:SF25">
    <property type="entry name" value="PHOSPHATASE YKRA-RELATED"/>
    <property type="match status" value="1"/>
</dbReference>
<dbReference type="EMBL" id="MWWR01000002">
    <property type="protein sequence ID" value="OZG53407.1"/>
    <property type="molecule type" value="Genomic_DNA"/>
</dbReference>
<dbReference type="SUPFAM" id="SSF56784">
    <property type="entry name" value="HAD-like"/>
    <property type="match status" value="1"/>
</dbReference>
<dbReference type="Proteomes" id="UP000216725">
    <property type="component" value="Unassembled WGS sequence"/>
</dbReference>
<evidence type="ECO:0000313" key="1">
    <source>
        <dbReference type="EMBL" id="OZG53407.1"/>
    </source>
</evidence>
<keyword evidence="2" id="KW-1185">Reference proteome</keyword>
<dbReference type="PROSITE" id="PS01229">
    <property type="entry name" value="COF_2"/>
    <property type="match status" value="1"/>
</dbReference>
<dbReference type="InterPro" id="IPR023214">
    <property type="entry name" value="HAD_sf"/>
</dbReference>
<dbReference type="OrthoDB" id="3180855at2"/>
<comment type="caution">
    <text evidence="1">The sequence shown here is derived from an EMBL/GenBank/DDBJ whole genome shotgun (WGS) entry which is preliminary data.</text>
</comment>
<dbReference type="Gene3D" id="3.30.1240.10">
    <property type="match status" value="1"/>
</dbReference>
<dbReference type="PANTHER" id="PTHR10000">
    <property type="entry name" value="PHOSPHOSERINE PHOSPHATASE"/>
    <property type="match status" value="1"/>
</dbReference>
<evidence type="ECO:0000313" key="2">
    <source>
        <dbReference type="Proteomes" id="UP000216725"/>
    </source>
</evidence>
<dbReference type="SFLD" id="SFLDG01140">
    <property type="entry name" value="C2.B:_Phosphomannomutase_and_P"/>
    <property type="match status" value="1"/>
</dbReference>
<reference evidence="1 2" key="1">
    <citation type="journal article" date="2017" name="BMC Genomics">
        <title>Comparative genomic and phylogenomic analyses of the Bifidobacteriaceae family.</title>
        <authorList>
            <person name="Lugli G.A."/>
            <person name="Milani C."/>
            <person name="Turroni F."/>
            <person name="Duranti S."/>
            <person name="Mancabelli L."/>
            <person name="Mangifesta M."/>
            <person name="Ferrario C."/>
            <person name="Modesto M."/>
            <person name="Mattarelli P."/>
            <person name="Jiri K."/>
            <person name="van Sinderen D."/>
            <person name="Ventura M."/>
        </authorList>
    </citation>
    <scope>NUCLEOTIDE SEQUENCE [LARGE SCALE GENOMIC DNA]</scope>
    <source>
        <strain evidence="1 2">DSM 24742</strain>
    </source>
</reference>
<dbReference type="GO" id="GO:0005829">
    <property type="term" value="C:cytosol"/>
    <property type="evidence" value="ECO:0007669"/>
    <property type="project" value="TreeGrafter"/>
</dbReference>
<dbReference type="Pfam" id="PF08282">
    <property type="entry name" value="Hydrolase_3"/>
    <property type="match status" value="1"/>
</dbReference>
<keyword evidence="1" id="KW-0378">Hydrolase</keyword>
<dbReference type="GO" id="GO:0000287">
    <property type="term" value="F:magnesium ion binding"/>
    <property type="evidence" value="ECO:0007669"/>
    <property type="project" value="TreeGrafter"/>
</dbReference>
<dbReference type="InterPro" id="IPR000150">
    <property type="entry name" value="Cof"/>
</dbReference>
<organism evidence="1 2">
    <name type="scientific">Pseudoscardovia radai</name>
    <dbReference type="NCBI Taxonomy" id="987066"/>
    <lineage>
        <taxon>Bacteria</taxon>
        <taxon>Bacillati</taxon>
        <taxon>Actinomycetota</taxon>
        <taxon>Actinomycetes</taxon>
        <taxon>Bifidobacteriales</taxon>
        <taxon>Bifidobacteriaceae</taxon>
        <taxon>Pseudoscardovia</taxon>
    </lineage>
</organism>
<dbReference type="RefSeq" id="WP_094660007.1">
    <property type="nucleotide sequence ID" value="NZ_JBKZBR010000002.1"/>
</dbReference>
<dbReference type="Gene3D" id="3.40.50.1000">
    <property type="entry name" value="HAD superfamily/HAD-like"/>
    <property type="match status" value="1"/>
</dbReference>
<gene>
    <name evidence="1" type="ORF">PSRA_0214</name>
</gene>
<dbReference type="InterPro" id="IPR036412">
    <property type="entry name" value="HAD-like_sf"/>
</dbReference>
<dbReference type="NCBIfam" id="TIGR00099">
    <property type="entry name" value="Cof-subfamily"/>
    <property type="match status" value="1"/>
</dbReference>
<dbReference type="PRINTS" id="PR00119">
    <property type="entry name" value="CATATPASE"/>
</dbReference>
<protein>
    <submittedName>
        <fullName evidence="1">Hydrolase</fullName>
    </submittedName>
</protein>
<accession>A0A261F2Q7</accession>
<name>A0A261F2Q7_9BIFI</name>
<dbReference type="AlphaFoldDB" id="A0A261F2Q7"/>
<proteinExistence type="predicted"/>
<dbReference type="GO" id="GO:0016791">
    <property type="term" value="F:phosphatase activity"/>
    <property type="evidence" value="ECO:0007669"/>
    <property type="project" value="TreeGrafter"/>
</dbReference>
<sequence>MDEIMDADIKAVFFDIDGTLTSFVTHEVPRSTKNALEALEAKGIATFICSGRPPAQLDAARRLMPHDWTGFVTMNGQCCFDDHGYQEAEALDQGDVRNFIDFMREKMPDVSAGFCELDYVYFNQITGYLADMWKGLGQTAPALVVDDPERALTHTTYQLSAYVPAGEQEDEIMAVMPHSKALRWHPAFTDICPSDGGKPAGMRRFMRKYGWDASQVMAFGDGGNDIDMLRFAGIGVAMGNGTDDTKAAADWVTDDVDHDGILNALRHFDVL</sequence>